<keyword evidence="3" id="KW-0813">Transport</keyword>
<dbReference type="InterPro" id="IPR003423">
    <property type="entry name" value="OMP_efflux"/>
</dbReference>
<protein>
    <submittedName>
        <fullName evidence="10">TolC family protein</fullName>
    </submittedName>
</protein>
<gene>
    <name evidence="10" type="ORF">GCM10009431_00890</name>
</gene>
<evidence type="ECO:0000256" key="7">
    <source>
        <dbReference type="ARBA" id="ARBA00023237"/>
    </source>
</evidence>
<keyword evidence="5" id="KW-0812">Transmembrane</keyword>
<dbReference type="InterPro" id="IPR051906">
    <property type="entry name" value="TolC-like"/>
</dbReference>
<evidence type="ECO:0000256" key="1">
    <source>
        <dbReference type="ARBA" id="ARBA00004442"/>
    </source>
</evidence>
<evidence type="ECO:0000256" key="6">
    <source>
        <dbReference type="ARBA" id="ARBA00023136"/>
    </source>
</evidence>
<evidence type="ECO:0000256" key="9">
    <source>
        <dbReference type="SAM" id="SignalP"/>
    </source>
</evidence>
<evidence type="ECO:0000256" key="4">
    <source>
        <dbReference type="ARBA" id="ARBA00022452"/>
    </source>
</evidence>
<evidence type="ECO:0000313" key="10">
    <source>
        <dbReference type="EMBL" id="GAA0735724.1"/>
    </source>
</evidence>
<keyword evidence="7" id="KW-0998">Cell outer membrane</keyword>
<proteinExistence type="inferred from homology"/>
<accession>A0ABN1JCF9</accession>
<dbReference type="Gene3D" id="1.20.1600.10">
    <property type="entry name" value="Outer membrane efflux proteins (OEP)"/>
    <property type="match status" value="1"/>
</dbReference>
<dbReference type="Pfam" id="PF02321">
    <property type="entry name" value="OEP"/>
    <property type="match status" value="2"/>
</dbReference>
<organism evidence="10 11">
    <name type="scientific">Gaetbulibacter jejuensis</name>
    <dbReference type="NCBI Taxonomy" id="584607"/>
    <lineage>
        <taxon>Bacteria</taxon>
        <taxon>Pseudomonadati</taxon>
        <taxon>Bacteroidota</taxon>
        <taxon>Flavobacteriia</taxon>
        <taxon>Flavobacteriales</taxon>
        <taxon>Flavobacteriaceae</taxon>
        <taxon>Gaetbulibacter</taxon>
    </lineage>
</organism>
<keyword evidence="8" id="KW-0175">Coiled coil</keyword>
<comment type="subcellular location">
    <subcellularLocation>
        <location evidence="1">Cell outer membrane</location>
    </subcellularLocation>
</comment>
<comment type="similarity">
    <text evidence="2">Belongs to the outer membrane factor (OMF) (TC 1.B.17) family.</text>
</comment>
<keyword evidence="6" id="KW-0472">Membrane</keyword>
<dbReference type="PANTHER" id="PTHR30026:SF20">
    <property type="entry name" value="OUTER MEMBRANE PROTEIN TOLC"/>
    <property type="match status" value="1"/>
</dbReference>
<name>A0ABN1JCF9_9FLAO</name>
<evidence type="ECO:0000256" key="5">
    <source>
        <dbReference type="ARBA" id="ARBA00022692"/>
    </source>
</evidence>
<evidence type="ECO:0000256" key="3">
    <source>
        <dbReference type="ARBA" id="ARBA00022448"/>
    </source>
</evidence>
<dbReference type="PANTHER" id="PTHR30026">
    <property type="entry name" value="OUTER MEMBRANE PROTEIN TOLC"/>
    <property type="match status" value="1"/>
</dbReference>
<keyword evidence="9" id="KW-0732">Signal</keyword>
<comment type="caution">
    <text evidence="10">The sequence shown here is derived from an EMBL/GenBank/DDBJ whole genome shotgun (WGS) entry which is preliminary data.</text>
</comment>
<feature type="chain" id="PRO_5045429459" evidence="9">
    <location>
        <begin position="20"/>
        <end position="471"/>
    </location>
</feature>
<evidence type="ECO:0000313" key="11">
    <source>
        <dbReference type="Proteomes" id="UP001500736"/>
    </source>
</evidence>
<keyword evidence="4" id="KW-1134">Transmembrane beta strand</keyword>
<reference evidence="10 11" key="1">
    <citation type="journal article" date="2019" name="Int. J. Syst. Evol. Microbiol.">
        <title>The Global Catalogue of Microorganisms (GCM) 10K type strain sequencing project: providing services to taxonomists for standard genome sequencing and annotation.</title>
        <authorList>
            <consortium name="The Broad Institute Genomics Platform"/>
            <consortium name="The Broad Institute Genome Sequencing Center for Infectious Disease"/>
            <person name="Wu L."/>
            <person name="Ma J."/>
        </authorList>
    </citation>
    <scope>NUCLEOTIDE SEQUENCE [LARGE SCALE GENOMIC DNA]</scope>
    <source>
        <strain evidence="10 11">JCM 15976</strain>
    </source>
</reference>
<dbReference type="EMBL" id="BAAAGF010000001">
    <property type="protein sequence ID" value="GAA0735724.1"/>
    <property type="molecule type" value="Genomic_DNA"/>
</dbReference>
<feature type="coiled-coil region" evidence="8">
    <location>
        <begin position="188"/>
        <end position="239"/>
    </location>
</feature>
<keyword evidence="11" id="KW-1185">Reference proteome</keyword>
<feature type="coiled-coil region" evidence="8">
    <location>
        <begin position="363"/>
        <end position="415"/>
    </location>
</feature>
<dbReference type="Proteomes" id="UP001500736">
    <property type="component" value="Unassembled WGS sequence"/>
</dbReference>
<dbReference type="RefSeq" id="WP_343795077.1">
    <property type="nucleotide sequence ID" value="NZ_BAAAGF010000001.1"/>
</dbReference>
<evidence type="ECO:0000256" key="8">
    <source>
        <dbReference type="SAM" id="Coils"/>
    </source>
</evidence>
<evidence type="ECO:0000256" key="2">
    <source>
        <dbReference type="ARBA" id="ARBA00007613"/>
    </source>
</evidence>
<dbReference type="SUPFAM" id="SSF56954">
    <property type="entry name" value="Outer membrane efflux proteins (OEP)"/>
    <property type="match status" value="1"/>
</dbReference>
<sequence length="471" mass="53035">MKHISIILLGLFLSWSAFAQEENVYNFSLQEAIDYALENNRSVQNATRDIEAAKKQKWETTAAGLPQVNVGVDYQNWLKQQVQLLPAAAFDNTQSTIDIVNDYFDVTQDNFNVTTPQGFIPLRFGTKQSVTATATLSQLLFDGSYLVGLQSAKVYLQISENAKVKTDLEVRKAVINAYGNVLLAEESISILKRNLEVLTKNLNETTKIYENGLEEEESVEQLKITLSSVESNLRNTERLKTLAYQMLNITLGIDLNSQTTLTDNLETLTAQNISLELLEADESVENTIDFQISENDMISKELLVKLEKSKALPTLNAFVNGGYSAFSDDFSFLEKEQDWFGSSLFGVSLNIPIFSSGMRSASTQRAQINLEKAKADLTETEQQIRLKIANAKSEYQFAIEEYDNKKENLNLAERIERKNQTKFFEGVGSSFELRQAQTQLYTAQQEFLQAMLNVINSKAELETTLNTIQSN</sequence>
<feature type="signal peptide" evidence="9">
    <location>
        <begin position="1"/>
        <end position="19"/>
    </location>
</feature>